<keyword evidence="3 8" id="KW-0547">Nucleotide-binding</keyword>
<keyword evidence="5 8" id="KW-0648">Protein biosynthesis</keyword>
<evidence type="ECO:0000256" key="5">
    <source>
        <dbReference type="ARBA" id="ARBA00022917"/>
    </source>
</evidence>
<accession>A0A7C4KZ32</accession>
<comment type="catalytic activity">
    <reaction evidence="7 8">
        <text>L-glutamyl-tRNA(Gln) + L-glutamine + ATP + H2O = L-glutaminyl-tRNA(Gln) + L-glutamate + ADP + phosphate + H(+)</text>
        <dbReference type="Rhea" id="RHEA:17521"/>
        <dbReference type="Rhea" id="RHEA-COMP:9681"/>
        <dbReference type="Rhea" id="RHEA-COMP:9684"/>
        <dbReference type="ChEBI" id="CHEBI:15377"/>
        <dbReference type="ChEBI" id="CHEBI:15378"/>
        <dbReference type="ChEBI" id="CHEBI:29985"/>
        <dbReference type="ChEBI" id="CHEBI:30616"/>
        <dbReference type="ChEBI" id="CHEBI:43474"/>
        <dbReference type="ChEBI" id="CHEBI:58359"/>
        <dbReference type="ChEBI" id="CHEBI:78520"/>
        <dbReference type="ChEBI" id="CHEBI:78521"/>
        <dbReference type="ChEBI" id="CHEBI:456216"/>
        <dbReference type="EC" id="6.3.5.7"/>
    </reaction>
</comment>
<keyword evidence="2 8" id="KW-0436">Ligase</keyword>
<keyword evidence="4 8" id="KW-0067">ATP-binding</keyword>
<feature type="active site" description="Acyl-ester intermediate" evidence="8">
    <location>
        <position position="184"/>
    </location>
</feature>
<feature type="domain" description="Amidase" evidence="9">
    <location>
        <begin position="25"/>
        <end position="471"/>
    </location>
</feature>
<dbReference type="PANTHER" id="PTHR11895">
    <property type="entry name" value="TRANSAMIDASE"/>
    <property type="match status" value="1"/>
</dbReference>
<feature type="active site" description="Charge relay system" evidence="8">
    <location>
        <position position="85"/>
    </location>
</feature>
<evidence type="ECO:0000256" key="7">
    <source>
        <dbReference type="ARBA" id="ARBA00047407"/>
    </source>
</evidence>
<proteinExistence type="inferred from homology"/>
<dbReference type="AlphaFoldDB" id="A0A7C4KZ32"/>
<gene>
    <name evidence="8 10" type="primary">gatA</name>
    <name evidence="10" type="ORF">ENT17_05795</name>
</gene>
<dbReference type="Pfam" id="PF01425">
    <property type="entry name" value="Amidase"/>
    <property type="match status" value="1"/>
</dbReference>
<feature type="active site" description="Charge relay system" evidence="8">
    <location>
        <position position="160"/>
    </location>
</feature>
<dbReference type="NCBIfam" id="TIGR00132">
    <property type="entry name" value="gatA"/>
    <property type="match status" value="1"/>
</dbReference>
<evidence type="ECO:0000256" key="3">
    <source>
        <dbReference type="ARBA" id="ARBA00022741"/>
    </source>
</evidence>
<dbReference type="GO" id="GO:0006412">
    <property type="term" value="P:translation"/>
    <property type="evidence" value="ECO:0007669"/>
    <property type="project" value="UniProtKB-UniRule"/>
</dbReference>
<dbReference type="Gene3D" id="3.90.1300.10">
    <property type="entry name" value="Amidase signature (AS) domain"/>
    <property type="match status" value="1"/>
</dbReference>
<evidence type="ECO:0000256" key="2">
    <source>
        <dbReference type="ARBA" id="ARBA00022598"/>
    </source>
</evidence>
<dbReference type="InterPro" id="IPR036928">
    <property type="entry name" value="AS_sf"/>
</dbReference>
<comment type="function">
    <text evidence="6 8">Allows the formation of correctly charged Gln-tRNA(Gln) through the transamidation of misacylated Glu-tRNA(Gln) in organisms which lack glutaminyl-tRNA synthetase. The reaction takes place in the presence of glutamine and ATP through an activated gamma-phospho-Glu-tRNA(Gln).</text>
</comment>
<dbReference type="SUPFAM" id="SSF75304">
    <property type="entry name" value="Amidase signature (AS) enzymes"/>
    <property type="match status" value="1"/>
</dbReference>
<dbReference type="GO" id="GO:0030956">
    <property type="term" value="C:glutamyl-tRNA(Gln) amidotransferase complex"/>
    <property type="evidence" value="ECO:0007669"/>
    <property type="project" value="InterPro"/>
</dbReference>
<dbReference type="GO" id="GO:0016740">
    <property type="term" value="F:transferase activity"/>
    <property type="evidence" value="ECO:0007669"/>
    <property type="project" value="UniProtKB-KW"/>
</dbReference>
<dbReference type="GO" id="GO:0050567">
    <property type="term" value="F:glutaminyl-tRNA synthase (glutamine-hydrolyzing) activity"/>
    <property type="evidence" value="ECO:0007669"/>
    <property type="project" value="UniProtKB-UniRule"/>
</dbReference>
<evidence type="ECO:0000313" key="10">
    <source>
        <dbReference type="EMBL" id="HGS87116.1"/>
    </source>
</evidence>
<dbReference type="InterPro" id="IPR004412">
    <property type="entry name" value="GatA"/>
</dbReference>
<comment type="subunit">
    <text evidence="8">Heterotrimer of A, B and C subunits.</text>
</comment>
<protein>
    <recommendedName>
        <fullName evidence="8">Glutamyl-tRNA(Gln) amidotransferase subunit A</fullName>
        <shortName evidence="8">Glu-ADT subunit A</shortName>
        <ecNumber evidence="8">6.3.5.7</ecNumber>
    </recommendedName>
</protein>
<dbReference type="InterPro" id="IPR023631">
    <property type="entry name" value="Amidase_dom"/>
</dbReference>
<evidence type="ECO:0000256" key="4">
    <source>
        <dbReference type="ARBA" id="ARBA00022840"/>
    </source>
</evidence>
<dbReference type="InterPro" id="IPR020556">
    <property type="entry name" value="Amidase_CS"/>
</dbReference>
<reference evidence="10" key="1">
    <citation type="journal article" date="2020" name="mSystems">
        <title>Genome- and Community-Level Interaction Insights into Carbon Utilization and Element Cycling Functions of Hydrothermarchaeota in Hydrothermal Sediment.</title>
        <authorList>
            <person name="Zhou Z."/>
            <person name="Liu Y."/>
            <person name="Xu W."/>
            <person name="Pan J."/>
            <person name="Luo Z.H."/>
            <person name="Li M."/>
        </authorList>
    </citation>
    <scope>NUCLEOTIDE SEQUENCE [LARGE SCALE GENOMIC DNA]</scope>
    <source>
        <strain evidence="10">SpSt-556</strain>
    </source>
</reference>
<name>A0A7C4KZ32_9CHLR</name>
<dbReference type="PROSITE" id="PS00571">
    <property type="entry name" value="AMIDASES"/>
    <property type="match status" value="1"/>
</dbReference>
<evidence type="ECO:0000256" key="6">
    <source>
        <dbReference type="ARBA" id="ARBA00025295"/>
    </source>
</evidence>
<evidence type="ECO:0000259" key="9">
    <source>
        <dbReference type="Pfam" id="PF01425"/>
    </source>
</evidence>
<comment type="similarity">
    <text evidence="1 8">Belongs to the amidase family. GatA subfamily.</text>
</comment>
<comment type="caution">
    <text evidence="10">The sequence shown here is derived from an EMBL/GenBank/DDBJ whole genome shotgun (WGS) entry which is preliminary data.</text>
</comment>
<dbReference type="InterPro" id="IPR000120">
    <property type="entry name" value="Amidase"/>
</dbReference>
<dbReference type="EMBL" id="DSXR01000054">
    <property type="protein sequence ID" value="HGS87116.1"/>
    <property type="molecule type" value="Genomic_DNA"/>
</dbReference>
<dbReference type="HAMAP" id="MF_00120">
    <property type="entry name" value="GatA"/>
    <property type="match status" value="1"/>
</dbReference>
<evidence type="ECO:0000256" key="1">
    <source>
        <dbReference type="ARBA" id="ARBA00008069"/>
    </source>
</evidence>
<evidence type="ECO:0000256" key="8">
    <source>
        <dbReference type="HAMAP-Rule" id="MF_00120"/>
    </source>
</evidence>
<organism evidence="10">
    <name type="scientific">Bellilinea caldifistulae</name>
    <dbReference type="NCBI Taxonomy" id="360411"/>
    <lineage>
        <taxon>Bacteria</taxon>
        <taxon>Bacillati</taxon>
        <taxon>Chloroflexota</taxon>
        <taxon>Anaerolineae</taxon>
        <taxon>Anaerolineales</taxon>
        <taxon>Anaerolineaceae</taxon>
        <taxon>Bellilinea</taxon>
    </lineage>
</organism>
<keyword evidence="10" id="KW-0808">Transferase</keyword>
<dbReference type="GO" id="GO:0005524">
    <property type="term" value="F:ATP binding"/>
    <property type="evidence" value="ECO:0007669"/>
    <property type="project" value="UniProtKB-KW"/>
</dbReference>
<dbReference type="EC" id="6.3.5.7" evidence="8"/>
<dbReference type="PANTHER" id="PTHR11895:SF151">
    <property type="entry name" value="GLUTAMYL-TRNA(GLN) AMIDOTRANSFERASE SUBUNIT A"/>
    <property type="match status" value="1"/>
</dbReference>
<sequence length="492" mass="53312">MEKPHNLTVRQALTALKNGSLSSEELTRACLTQIERLEGTVHAFITLTAEKALENARAADARRMAARRHPDEPLPPLLGLPIAVKDLLTLSGVRCTCGSRILENFIPPFTATAVQRLLDAGVVIVGKTNTDEFAMGSSTENSAFGVTFNPWDTRRVPGGSSGGSAAAVAARMIPAALGTDTGGSVRQPAAFCGVTGIKPTYGRVSRYGLVAYGSSLDTVGVLARSAEDAAILFWPMAGFDPLDATTIEQPAADWQPPSPETLRGLRIGVPKEYFLPGMQPEVEEKVRAAIQTLADLGAAVQEISLPHTEYALPVYYLIAPAEASANLARYDGVRFGYRAAAETLSELFNRSRSEGFGAEVKRRIMLGTYALSAGYYDAYYGQAQKVRTLIRQDFEHAFQQVDVIAAPVTPTTAFRIGEHRDDPLAMYLEDVFTLPTNLAGVPGLAFPVGFDRQDLPIGMQLMAPHFQEEILFSVAHLYQQHTRWHLHTPALA</sequence>